<dbReference type="EMBL" id="LFZO01000003">
    <property type="protein sequence ID" value="KXT18773.1"/>
    <property type="molecule type" value="Genomic_DNA"/>
</dbReference>
<sequence>MSASLAGGLWDFSHILDFHNNSLAASTPATTVEEPSPEPLQPAINTNASAANSASRRAHIATFDQDVIANEGVTLGDFSKVWQFTGTTPPVSQTPQSDNTHITTPSNVKGSLSDDSAYIFSNASLPKRQNSVSETTEGGQSTENAQDKPLTKTQRKKANRKARKEKEKAKIEQAKQEAERTASGDDAHPKVENKPALPRKADTGKAINPIAAWQNATTALPQQYAADVKAANEKRKLGAANPIQPSNHKFKETFKKTAPIQGGLGTSRKYEATEYTTHDASGSHKVALSDVQPPAAPGSKQKAEKKSQITQPSTDDEEITAKAVNAVQQAMASLKRGDTPTPSPNTGLPRTKSAPLTPVKAGKQAPANTQPVQRSKNFTTPKQVKNLNLVPATVGVQPAKAVNTLLPSQPVASLFSQIGALPPTPKLIPGPHIKAPAAIEPLINRSEEDRHLALLMRCMHYFPADRKHLVSPMNMTSHNKDPKGIHIFVDASNIFIGFMDALKQARGIHPLQHMPQANLSFDSLALLMERRRPVAKRVLAGSNPWLPAFDTAKNVGYEMNILDKVHKARELTERQIYFKELDAQRYGKRARAPPVHHALQQHRTSPTARYSVLENIGGSSTETSIPQYAPAKMIEQGVDEILHLKISHSLLDYEEPSTIVLATGDAALAEYSDGFMAMVERALRKGWTVELVSWSKNISKTYLKSDWVNAWDGRFKIIYLDDFAEELLCA</sequence>
<accession>A0A139IVN0</accession>
<feature type="compositionally biased region" description="Polar residues" evidence="1">
    <location>
        <begin position="86"/>
        <end position="144"/>
    </location>
</feature>
<feature type="region of interest" description="Disordered" evidence="1">
    <location>
        <begin position="27"/>
        <end position="51"/>
    </location>
</feature>
<evidence type="ECO:0008006" key="4">
    <source>
        <dbReference type="Google" id="ProtNLM"/>
    </source>
</evidence>
<dbReference type="GO" id="GO:0005085">
    <property type="term" value="F:guanyl-nucleotide exchange factor activity"/>
    <property type="evidence" value="ECO:0007669"/>
    <property type="project" value="TreeGrafter"/>
</dbReference>
<dbReference type="GO" id="GO:0005634">
    <property type="term" value="C:nucleus"/>
    <property type="evidence" value="ECO:0007669"/>
    <property type="project" value="TreeGrafter"/>
</dbReference>
<organism evidence="2 3">
    <name type="scientific">Pseudocercospora musae</name>
    <dbReference type="NCBI Taxonomy" id="113226"/>
    <lineage>
        <taxon>Eukaryota</taxon>
        <taxon>Fungi</taxon>
        <taxon>Dikarya</taxon>
        <taxon>Ascomycota</taxon>
        <taxon>Pezizomycotina</taxon>
        <taxon>Dothideomycetes</taxon>
        <taxon>Dothideomycetidae</taxon>
        <taxon>Mycosphaerellales</taxon>
        <taxon>Mycosphaerellaceae</taxon>
        <taxon>Pseudocercospora</taxon>
    </lineage>
</organism>
<feature type="compositionally biased region" description="Polar residues" evidence="1">
    <location>
        <begin position="366"/>
        <end position="375"/>
    </location>
</feature>
<proteinExistence type="predicted"/>
<gene>
    <name evidence="2" type="ORF">AC579_8261</name>
</gene>
<keyword evidence="3" id="KW-1185">Reference proteome</keyword>
<feature type="region of interest" description="Disordered" evidence="1">
    <location>
        <begin position="276"/>
        <end position="317"/>
    </location>
</feature>
<dbReference type="OrthoDB" id="5590473at2759"/>
<feature type="compositionally biased region" description="Basic and acidic residues" evidence="1">
    <location>
        <begin position="164"/>
        <end position="202"/>
    </location>
</feature>
<dbReference type="GO" id="GO:0006606">
    <property type="term" value="P:protein import into nucleus"/>
    <property type="evidence" value="ECO:0007669"/>
    <property type="project" value="TreeGrafter"/>
</dbReference>
<dbReference type="Proteomes" id="UP000073492">
    <property type="component" value="Unassembled WGS sequence"/>
</dbReference>
<feature type="region of interest" description="Disordered" evidence="1">
    <location>
        <begin position="331"/>
        <end position="375"/>
    </location>
</feature>
<feature type="compositionally biased region" description="Basic residues" evidence="1">
    <location>
        <begin position="153"/>
        <end position="163"/>
    </location>
</feature>
<dbReference type="CDD" id="cd18724">
    <property type="entry name" value="PIN_LabA-like"/>
    <property type="match status" value="1"/>
</dbReference>
<protein>
    <recommendedName>
        <fullName evidence="4">NYN domain-containing protein</fullName>
    </recommendedName>
</protein>
<dbReference type="AlphaFoldDB" id="A0A139IVN0"/>
<dbReference type="Gene3D" id="3.40.50.1010">
    <property type="entry name" value="5'-nuclease"/>
    <property type="match status" value="1"/>
</dbReference>
<dbReference type="PANTHER" id="PTHR15837">
    <property type="entry name" value="RAN GUANINE NUCLEOTIDE RELEASE FACTOR"/>
    <property type="match status" value="1"/>
</dbReference>
<dbReference type="STRING" id="113226.A0A139IVN0"/>
<comment type="caution">
    <text evidence="2">The sequence shown here is derived from an EMBL/GenBank/DDBJ whole genome shotgun (WGS) entry which is preliminary data.</text>
</comment>
<reference evidence="2 3" key="1">
    <citation type="submission" date="2015-07" db="EMBL/GenBank/DDBJ databases">
        <title>Comparative genomics of the Sigatoka disease complex on banana suggests a link between parallel evolutionary changes in Pseudocercospora fijiensis and Pseudocercospora eumusae and increased virulence on the banana host.</title>
        <authorList>
            <person name="Chang T.-C."/>
            <person name="Salvucci A."/>
            <person name="Crous P.W."/>
            <person name="Stergiopoulos I."/>
        </authorList>
    </citation>
    <scope>NUCLEOTIDE SEQUENCE [LARGE SCALE GENOMIC DNA]</scope>
    <source>
        <strain evidence="2 3">CBS 116634</strain>
    </source>
</reference>
<name>A0A139IVN0_9PEZI</name>
<dbReference type="InterPro" id="IPR007681">
    <property type="entry name" value="Mog1"/>
</dbReference>
<evidence type="ECO:0000313" key="3">
    <source>
        <dbReference type="Proteomes" id="UP000073492"/>
    </source>
</evidence>
<dbReference type="PANTHER" id="PTHR15837:SF5">
    <property type="entry name" value="NYN DOMAIN-CONTAINING PROTEIN"/>
    <property type="match status" value="1"/>
</dbReference>
<evidence type="ECO:0000313" key="2">
    <source>
        <dbReference type="EMBL" id="KXT18773.1"/>
    </source>
</evidence>
<dbReference type="GO" id="GO:0031267">
    <property type="term" value="F:small GTPase binding"/>
    <property type="evidence" value="ECO:0007669"/>
    <property type="project" value="TreeGrafter"/>
</dbReference>
<evidence type="ECO:0000256" key="1">
    <source>
        <dbReference type="SAM" id="MobiDB-lite"/>
    </source>
</evidence>
<feature type="region of interest" description="Disordered" evidence="1">
    <location>
        <begin position="86"/>
        <end position="202"/>
    </location>
</feature>